<evidence type="ECO:0000313" key="8">
    <source>
        <dbReference type="EMBL" id="BBB32452.1"/>
    </source>
</evidence>
<dbReference type="GO" id="GO:0004311">
    <property type="term" value="F:geranylgeranyl diphosphate synthase activity"/>
    <property type="evidence" value="ECO:0007669"/>
    <property type="project" value="UniProtKB-EC"/>
</dbReference>
<dbReference type="Pfam" id="PF00348">
    <property type="entry name" value="polyprenyl_synt"/>
    <property type="match status" value="1"/>
</dbReference>
<dbReference type="SFLD" id="SFLDS00005">
    <property type="entry name" value="Isoprenoid_Synthase_Type_I"/>
    <property type="match status" value="1"/>
</dbReference>
<keyword evidence="4" id="KW-0479">Metal-binding</keyword>
<gene>
    <name evidence="8" type="primary">ispA</name>
    <name evidence="8" type="ORF">TTHT_0896</name>
</gene>
<evidence type="ECO:0000313" key="9">
    <source>
        <dbReference type="Proteomes" id="UP000595564"/>
    </source>
</evidence>
<dbReference type="EC" id="2.5.1.29" evidence="8"/>
<dbReference type="GO" id="GO:0005737">
    <property type="term" value="C:cytoplasm"/>
    <property type="evidence" value="ECO:0007669"/>
    <property type="project" value="UniProtKB-ARBA"/>
</dbReference>
<keyword evidence="5" id="KW-0460">Magnesium</keyword>
<dbReference type="EC" id="2.5.1.1" evidence="8"/>
<dbReference type="SUPFAM" id="SSF48576">
    <property type="entry name" value="Terpenoid synthases"/>
    <property type="match status" value="1"/>
</dbReference>
<evidence type="ECO:0000256" key="6">
    <source>
        <dbReference type="ARBA" id="ARBA00023229"/>
    </source>
</evidence>
<dbReference type="NCBIfam" id="NF045485">
    <property type="entry name" value="FPPsyn"/>
    <property type="match status" value="1"/>
</dbReference>
<dbReference type="AlphaFoldDB" id="A0A7R6PLT4"/>
<dbReference type="SFLD" id="SFLDG01017">
    <property type="entry name" value="Polyprenyl_Transferase_Like"/>
    <property type="match status" value="1"/>
</dbReference>
<dbReference type="EMBL" id="AP017470">
    <property type="protein sequence ID" value="BBB32452.1"/>
    <property type="molecule type" value="Genomic_DNA"/>
</dbReference>
<keyword evidence="3 7" id="KW-0808">Transferase</keyword>
<dbReference type="PROSITE" id="PS00723">
    <property type="entry name" value="POLYPRENYL_SYNTHASE_1"/>
    <property type="match status" value="1"/>
</dbReference>
<dbReference type="PANTHER" id="PTHR43281">
    <property type="entry name" value="FARNESYL DIPHOSPHATE SYNTHASE"/>
    <property type="match status" value="1"/>
</dbReference>
<organism evidence="8 9">
    <name type="scientific">Thermotomaculum hydrothermale</name>
    <dbReference type="NCBI Taxonomy" id="981385"/>
    <lineage>
        <taxon>Bacteria</taxon>
        <taxon>Pseudomonadati</taxon>
        <taxon>Acidobacteriota</taxon>
        <taxon>Holophagae</taxon>
        <taxon>Thermotomaculales</taxon>
        <taxon>Thermotomaculaceae</taxon>
        <taxon>Thermotomaculum</taxon>
    </lineage>
</organism>
<dbReference type="CDD" id="cd00685">
    <property type="entry name" value="Trans_IPPS_HT"/>
    <property type="match status" value="1"/>
</dbReference>
<evidence type="ECO:0000256" key="5">
    <source>
        <dbReference type="ARBA" id="ARBA00022842"/>
    </source>
</evidence>
<dbReference type="EC" id="2.5.1.10" evidence="8"/>
<dbReference type="GO" id="GO:0016114">
    <property type="term" value="P:terpenoid biosynthetic process"/>
    <property type="evidence" value="ECO:0007669"/>
    <property type="project" value="UniProtKB-ARBA"/>
</dbReference>
<accession>A0A7R6PLT4</accession>
<keyword evidence="9" id="KW-1185">Reference proteome</keyword>
<comment type="similarity">
    <text evidence="2 7">Belongs to the FPP/GGPP synthase family.</text>
</comment>
<dbReference type="InterPro" id="IPR000092">
    <property type="entry name" value="Polyprenyl_synt"/>
</dbReference>
<evidence type="ECO:0000256" key="4">
    <source>
        <dbReference type="ARBA" id="ARBA00022723"/>
    </source>
</evidence>
<dbReference type="GO" id="GO:0046872">
    <property type="term" value="F:metal ion binding"/>
    <property type="evidence" value="ECO:0007669"/>
    <property type="project" value="UniProtKB-KW"/>
</dbReference>
<evidence type="ECO:0000256" key="7">
    <source>
        <dbReference type="RuleBase" id="RU004466"/>
    </source>
</evidence>
<dbReference type="InterPro" id="IPR033749">
    <property type="entry name" value="Polyprenyl_synt_CS"/>
</dbReference>
<dbReference type="FunFam" id="1.10.600.10:FF:000001">
    <property type="entry name" value="Geranylgeranyl diphosphate synthase"/>
    <property type="match status" value="1"/>
</dbReference>
<dbReference type="PROSITE" id="PS00444">
    <property type="entry name" value="POLYPRENYL_SYNTHASE_2"/>
    <property type="match status" value="1"/>
</dbReference>
<evidence type="ECO:0000256" key="3">
    <source>
        <dbReference type="ARBA" id="ARBA00022679"/>
    </source>
</evidence>
<protein>
    <submittedName>
        <fullName evidence="8">Geranylgeranyl diphosphate synthase, type II</fullName>
        <ecNumber evidence="8">2.5.1.1</ecNumber>
        <ecNumber evidence="8">2.5.1.10</ecNumber>
        <ecNumber evidence="8">2.5.1.29</ecNumber>
    </submittedName>
</protein>
<keyword evidence="6" id="KW-0414">Isoprene biosynthesis</keyword>
<dbReference type="GO" id="GO:0004337">
    <property type="term" value="F:(2E,6E)-farnesyl diphosphate synthase activity"/>
    <property type="evidence" value="ECO:0007669"/>
    <property type="project" value="UniProtKB-EC"/>
</dbReference>
<dbReference type="InterPro" id="IPR053378">
    <property type="entry name" value="Prenyl_diphosphate_synthase"/>
</dbReference>
<dbReference type="Proteomes" id="UP000595564">
    <property type="component" value="Chromosome"/>
</dbReference>
<evidence type="ECO:0000256" key="1">
    <source>
        <dbReference type="ARBA" id="ARBA00001946"/>
    </source>
</evidence>
<dbReference type="InterPro" id="IPR008949">
    <property type="entry name" value="Isoprenoid_synthase_dom_sf"/>
</dbReference>
<dbReference type="GO" id="GO:0004161">
    <property type="term" value="F:dimethylallyltranstransferase activity"/>
    <property type="evidence" value="ECO:0007669"/>
    <property type="project" value="UniProtKB-EC"/>
</dbReference>
<dbReference type="KEGG" id="thyd:TTHT_0896"/>
<name>A0A7R6PLT4_9BACT</name>
<reference evidence="8" key="1">
    <citation type="journal article" date="2012" name="Extremophiles">
        <title>Thermotomaculum hydrothermale gen. nov., sp. nov., a novel heterotrophic thermophile within the phylum Acidobacteria from a deep-sea hydrothermal vent chimney in the Southern Okinawa Trough.</title>
        <authorList>
            <person name="Izumi H."/>
            <person name="Nunoura T."/>
            <person name="Miyazaki M."/>
            <person name="Mino S."/>
            <person name="Toki T."/>
            <person name="Takai K."/>
            <person name="Sako Y."/>
            <person name="Sawabe T."/>
            <person name="Nakagawa S."/>
        </authorList>
    </citation>
    <scope>NUCLEOTIDE SEQUENCE [LARGE SCALE GENOMIC DNA]</scope>
    <source>
        <strain evidence="8">AC55</strain>
    </source>
</reference>
<proteinExistence type="inferred from homology"/>
<reference evidence="8" key="2">
    <citation type="submission" date="2016-05" db="EMBL/GenBank/DDBJ databases">
        <title>Complete genome sequence of Thermotomaculum hydrothermale AC55.</title>
        <authorList>
            <person name="Takaki Y."/>
            <person name="Izumi H."/>
            <person name="Nunoura T."/>
            <person name="Takai K."/>
            <person name="Nakagawa S."/>
        </authorList>
    </citation>
    <scope>NUCLEOTIDE SEQUENCE</scope>
    <source>
        <strain evidence="8">AC55</strain>
    </source>
</reference>
<dbReference type="PANTHER" id="PTHR43281:SF1">
    <property type="entry name" value="FARNESYL DIPHOSPHATE SYNTHASE"/>
    <property type="match status" value="1"/>
</dbReference>
<sequence>MSLSDYLKNKRDFFEKEIKNFFPSTFKEASAVLKAMEYSFFAGGKRFRPILALTVCEALGKPEKDIIPACLAIEMIHTYSLIHDDLPAMDNDDFRRGKPSNHKIFGEGMAILAGDALLTEAFFVASKYPENDKLIKGKLDFIRELANAAGIRGMVGGQVMDIDQNKPFNTDFLYKLHMAKTGAIIRISALVPLIIYQDYTYFKEINSYASNLGLLFQITDDILDVESSSSKLGKTAGKDIEQNKLTFVTLFGLDEAKKKAKEVLEKTIAFAEKVPNNRYLMQLANYIFSRDK</sequence>
<comment type="cofactor">
    <cofactor evidence="1">
        <name>Mg(2+)</name>
        <dbReference type="ChEBI" id="CHEBI:18420"/>
    </cofactor>
</comment>
<dbReference type="Gene3D" id="1.10.600.10">
    <property type="entry name" value="Farnesyl Diphosphate Synthase"/>
    <property type="match status" value="1"/>
</dbReference>
<evidence type="ECO:0000256" key="2">
    <source>
        <dbReference type="ARBA" id="ARBA00006706"/>
    </source>
</evidence>